<dbReference type="InterPro" id="IPR033248">
    <property type="entry name" value="Transketolase_C"/>
</dbReference>
<dbReference type="SUPFAM" id="SSF52518">
    <property type="entry name" value="Thiamin diphosphate-binding fold (THDP-binding)"/>
    <property type="match status" value="1"/>
</dbReference>
<name>A0A328VH44_9CHLR</name>
<evidence type="ECO:0000256" key="3">
    <source>
        <dbReference type="ARBA" id="ARBA00023052"/>
    </source>
</evidence>
<comment type="caution">
    <text evidence="5">The sequence shown here is derived from an EMBL/GenBank/DDBJ whole genome shotgun (WGS) entry which is preliminary data.</text>
</comment>
<dbReference type="InterPro" id="IPR029061">
    <property type="entry name" value="THDP-binding"/>
</dbReference>
<protein>
    <submittedName>
        <fullName evidence="5">Acetoin dehydrogenase</fullName>
    </submittedName>
</protein>
<evidence type="ECO:0000259" key="4">
    <source>
        <dbReference type="SMART" id="SM00861"/>
    </source>
</evidence>
<feature type="domain" description="Transketolase-like pyrimidine-binding" evidence="4">
    <location>
        <begin position="4"/>
        <end position="179"/>
    </location>
</feature>
<dbReference type="InterPro" id="IPR009014">
    <property type="entry name" value="Transketo_C/PFOR_II"/>
</dbReference>
<dbReference type="Pfam" id="PF02780">
    <property type="entry name" value="Transketolase_C"/>
    <property type="match status" value="1"/>
</dbReference>
<accession>A0A328VH44</accession>
<organism evidence="5 6">
    <name type="scientific">Thermogemmatispora tikiterensis</name>
    <dbReference type="NCBI Taxonomy" id="1825093"/>
    <lineage>
        <taxon>Bacteria</taxon>
        <taxon>Bacillati</taxon>
        <taxon>Chloroflexota</taxon>
        <taxon>Ktedonobacteria</taxon>
        <taxon>Thermogemmatisporales</taxon>
        <taxon>Thermogemmatisporaceae</taxon>
        <taxon>Thermogemmatispora</taxon>
    </lineage>
</organism>
<gene>
    <name evidence="5" type="ORF">A4R35_02940</name>
</gene>
<dbReference type="RefSeq" id="WP_112426402.1">
    <property type="nucleotide sequence ID" value="NZ_MCIF01000002.1"/>
</dbReference>
<proteinExistence type="predicted"/>
<dbReference type="Pfam" id="PF02779">
    <property type="entry name" value="Transket_pyr"/>
    <property type="match status" value="1"/>
</dbReference>
<dbReference type="NCBIfam" id="NF006667">
    <property type="entry name" value="PRK09212.1"/>
    <property type="match status" value="1"/>
</dbReference>
<keyword evidence="3" id="KW-0786">Thiamine pyrophosphate</keyword>
<dbReference type="InterPro" id="IPR005475">
    <property type="entry name" value="Transketolase-like_Pyr-bd"/>
</dbReference>
<dbReference type="FunFam" id="3.40.50.920:FF:000001">
    <property type="entry name" value="Pyruvate dehydrogenase E1 beta subunit"/>
    <property type="match status" value="1"/>
</dbReference>
<evidence type="ECO:0000256" key="2">
    <source>
        <dbReference type="ARBA" id="ARBA00023002"/>
    </source>
</evidence>
<dbReference type="PANTHER" id="PTHR43257:SF2">
    <property type="entry name" value="PYRUVATE DEHYDROGENASE E1 COMPONENT SUBUNIT BETA"/>
    <property type="match status" value="1"/>
</dbReference>
<dbReference type="EMBL" id="MCIF01000002">
    <property type="protein sequence ID" value="RAQ94474.1"/>
    <property type="molecule type" value="Genomic_DNA"/>
</dbReference>
<keyword evidence="2" id="KW-0560">Oxidoreductase</keyword>
<sequence length="325" mass="34609">MAEKRYVRAVNEALCEEMERDPAVCLLGVDVGAPGGPFGATRGLQERFGPQRVRDTPISEAAVVGLAIGAATLGLRPVVEIMFMDFLALVMDQLVNQAAKMRYMTGGQAKLPLVVRTQTGYRDSAGPQHAQSLEAWLTHVPGLKVVMPSGPCEAKGLLKAAIRDDNPVIVVENRTLYALAEEVPDGDYVLPLERAAIKREGRDVTIASLGVMVREALAAAETLAERGISCEVIDLRSANPLDLQTVRASLEKTNRLVIAHSATRCGGVGAELAAALGEEAFYMLDAPITRVGAAFAPIPFSPPLERAIVPDRTAIIAAVEQVLAP</sequence>
<reference evidence="5 6" key="1">
    <citation type="submission" date="2016-08" db="EMBL/GenBank/DDBJ databases">
        <title>Analysis of Carbohydrate Active Enzymes in Thermogemmatispora T81 Reveals Carbohydrate Degradation Ability.</title>
        <authorList>
            <person name="Tomazini A."/>
            <person name="Lal S."/>
            <person name="Stott M."/>
            <person name="Henrissat B."/>
            <person name="Polikarpov I."/>
            <person name="Sparling R."/>
            <person name="Levin D.B."/>
        </authorList>
    </citation>
    <scope>NUCLEOTIDE SEQUENCE [LARGE SCALE GENOMIC DNA]</scope>
    <source>
        <strain evidence="5 6">T81</strain>
    </source>
</reference>
<dbReference type="PANTHER" id="PTHR43257">
    <property type="entry name" value="PYRUVATE DEHYDROGENASE E1 COMPONENT BETA SUBUNIT"/>
    <property type="match status" value="1"/>
</dbReference>
<keyword evidence="6" id="KW-1185">Reference proteome</keyword>
<evidence type="ECO:0000313" key="6">
    <source>
        <dbReference type="Proteomes" id="UP000248706"/>
    </source>
</evidence>
<dbReference type="Gene3D" id="3.40.50.920">
    <property type="match status" value="1"/>
</dbReference>
<evidence type="ECO:0000256" key="1">
    <source>
        <dbReference type="ARBA" id="ARBA00001964"/>
    </source>
</evidence>
<evidence type="ECO:0000313" key="5">
    <source>
        <dbReference type="EMBL" id="RAQ94474.1"/>
    </source>
</evidence>
<dbReference type="Proteomes" id="UP000248706">
    <property type="component" value="Unassembled WGS sequence"/>
</dbReference>
<dbReference type="SMART" id="SM00861">
    <property type="entry name" value="Transket_pyr"/>
    <property type="match status" value="1"/>
</dbReference>
<dbReference type="OrthoDB" id="8732661at2"/>
<dbReference type="Gene3D" id="3.40.50.970">
    <property type="match status" value="1"/>
</dbReference>
<dbReference type="AlphaFoldDB" id="A0A328VH44"/>
<comment type="cofactor">
    <cofactor evidence="1">
        <name>thiamine diphosphate</name>
        <dbReference type="ChEBI" id="CHEBI:58937"/>
    </cofactor>
</comment>
<dbReference type="CDD" id="cd07036">
    <property type="entry name" value="TPP_PYR_E1-PDHc-beta_like"/>
    <property type="match status" value="1"/>
</dbReference>
<dbReference type="FunFam" id="3.40.50.970:FF:000001">
    <property type="entry name" value="Pyruvate dehydrogenase E1 beta subunit"/>
    <property type="match status" value="1"/>
</dbReference>
<dbReference type="SUPFAM" id="SSF52922">
    <property type="entry name" value="TK C-terminal domain-like"/>
    <property type="match status" value="1"/>
</dbReference>
<dbReference type="GO" id="GO:0016491">
    <property type="term" value="F:oxidoreductase activity"/>
    <property type="evidence" value="ECO:0007669"/>
    <property type="project" value="UniProtKB-KW"/>
</dbReference>